<protein>
    <submittedName>
        <fullName evidence="1">Uncharacterized protein</fullName>
    </submittedName>
</protein>
<name>A0A382EMW6_9ZZZZ</name>
<dbReference type="EMBL" id="UINC01051400">
    <property type="protein sequence ID" value="SVB65521.1"/>
    <property type="molecule type" value="Genomic_DNA"/>
</dbReference>
<evidence type="ECO:0000313" key="2">
    <source>
        <dbReference type="EMBL" id="SVB65521.1"/>
    </source>
</evidence>
<evidence type="ECO:0000313" key="1">
    <source>
        <dbReference type="EMBL" id="SVB52058.1"/>
    </source>
</evidence>
<accession>A0A382EMW6</accession>
<dbReference type="AlphaFoldDB" id="A0A382EMW6"/>
<dbReference type="EMBL" id="UINC01045371">
    <property type="protein sequence ID" value="SVB52058.1"/>
    <property type="molecule type" value="Genomic_DNA"/>
</dbReference>
<organism evidence="1">
    <name type="scientific">marine metagenome</name>
    <dbReference type="NCBI Taxonomy" id="408172"/>
    <lineage>
        <taxon>unclassified sequences</taxon>
        <taxon>metagenomes</taxon>
        <taxon>ecological metagenomes</taxon>
    </lineage>
</organism>
<reference evidence="1" key="1">
    <citation type="submission" date="2018-05" db="EMBL/GenBank/DDBJ databases">
        <authorList>
            <person name="Lanie J.A."/>
            <person name="Ng W.-L."/>
            <person name="Kazmierczak K.M."/>
            <person name="Andrzejewski T.M."/>
            <person name="Davidsen T.M."/>
            <person name="Wayne K.J."/>
            <person name="Tettelin H."/>
            <person name="Glass J.I."/>
            <person name="Rusch D."/>
            <person name="Podicherti R."/>
            <person name="Tsui H.-C.T."/>
            <person name="Winkler M.E."/>
        </authorList>
    </citation>
    <scope>NUCLEOTIDE SEQUENCE</scope>
</reference>
<feature type="non-terminal residue" evidence="1">
    <location>
        <position position="37"/>
    </location>
</feature>
<proteinExistence type="predicted"/>
<gene>
    <name evidence="1" type="ORF">METZ01_LOCUS204912</name>
    <name evidence="2" type="ORF">METZ01_LOCUS218375</name>
</gene>
<sequence>MFLWSYFATLEEVTRGQGRVIASSKIQVIQNLEGGIV</sequence>